<dbReference type="PANTHER" id="PTHR21472:SF15">
    <property type="entry name" value="ENDONUCLEASE DOMAIN-CONTAINING 1 PROTEIN-RELATED"/>
    <property type="match status" value="1"/>
</dbReference>
<dbReference type="Gene3D" id="3.40.570.10">
    <property type="entry name" value="Extracellular Endonuclease, subunit A"/>
    <property type="match status" value="1"/>
</dbReference>
<dbReference type="SMART" id="SM00892">
    <property type="entry name" value="Endonuclease_NS"/>
    <property type="match status" value="1"/>
</dbReference>
<dbReference type="STRING" id="52904.ENSSMAP00000002325"/>
<dbReference type="AlphaFoldDB" id="A0A2U9B0M1"/>
<dbReference type="GO" id="GO:0046872">
    <property type="term" value="F:metal ion binding"/>
    <property type="evidence" value="ECO:0007669"/>
    <property type="project" value="InterPro"/>
</dbReference>
<accession>A0A2U9B0M1</accession>
<evidence type="ECO:0000256" key="1">
    <source>
        <dbReference type="SAM" id="SignalP"/>
    </source>
</evidence>
<evidence type="ECO:0000313" key="4">
    <source>
        <dbReference type="EMBL" id="AWO97368.1"/>
    </source>
</evidence>
<protein>
    <submittedName>
        <fullName evidence="4">Putative endonuclease domain-containing 1 protein-like</fullName>
    </submittedName>
</protein>
<name>A0A2U9B0M1_SCOMX</name>
<evidence type="ECO:0000259" key="2">
    <source>
        <dbReference type="SMART" id="SM00477"/>
    </source>
</evidence>
<keyword evidence="1" id="KW-0732">Signal</keyword>
<feature type="domain" description="ENPP1-3/EXOG-like endonuclease/phosphodiesterase" evidence="2">
    <location>
        <begin position="68"/>
        <end position="280"/>
    </location>
</feature>
<keyword evidence="4" id="KW-0540">Nuclease</keyword>
<keyword evidence="5" id="KW-1185">Reference proteome</keyword>
<feature type="domain" description="DNA/RNA non-specific endonuclease/pyrophosphatase/phosphodiesterase" evidence="3">
    <location>
        <begin position="67"/>
        <end position="280"/>
    </location>
</feature>
<feature type="signal peptide" evidence="1">
    <location>
        <begin position="1"/>
        <end position="22"/>
    </location>
</feature>
<dbReference type="EMBL" id="CP026244">
    <property type="protein sequence ID" value="AWO97368.1"/>
    <property type="molecule type" value="Genomic_DNA"/>
</dbReference>
<dbReference type="GO" id="GO:0016787">
    <property type="term" value="F:hydrolase activity"/>
    <property type="evidence" value="ECO:0007669"/>
    <property type="project" value="InterPro"/>
</dbReference>
<dbReference type="InterPro" id="IPR039015">
    <property type="entry name" value="ENDOD1"/>
</dbReference>
<gene>
    <name evidence="4" type="ORF">SMAX5B_007094</name>
</gene>
<dbReference type="InterPro" id="IPR001604">
    <property type="entry name" value="Endo_G_ENPP1-like_dom"/>
</dbReference>
<proteinExistence type="predicted"/>
<dbReference type="InterPro" id="IPR044925">
    <property type="entry name" value="His-Me_finger_sf"/>
</dbReference>
<dbReference type="InterPro" id="IPR044929">
    <property type="entry name" value="DNA/RNA_non-sp_Endonuclease_sf"/>
</dbReference>
<reference evidence="4 5" key="1">
    <citation type="submission" date="2017-12" db="EMBL/GenBank/DDBJ databases">
        <title>Integrating genomic resources of turbot (Scophthalmus maximus) in depth evaluation of genetic and physical mapping variation across individuals.</title>
        <authorList>
            <person name="Martinez P."/>
        </authorList>
    </citation>
    <scope>NUCLEOTIDE SEQUENCE [LARGE SCALE GENOMIC DNA]</scope>
</reference>
<organism evidence="4 5">
    <name type="scientific">Scophthalmus maximus</name>
    <name type="common">Turbot</name>
    <name type="synonym">Psetta maxima</name>
    <dbReference type="NCBI Taxonomy" id="52904"/>
    <lineage>
        <taxon>Eukaryota</taxon>
        <taxon>Metazoa</taxon>
        <taxon>Chordata</taxon>
        <taxon>Craniata</taxon>
        <taxon>Vertebrata</taxon>
        <taxon>Euteleostomi</taxon>
        <taxon>Actinopterygii</taxon>
        <taxon>Neopterygii</taxon>
        <taxon>Teleostei</taxon>
        <taxon>Neoteleostei</taxon>
        <taxon>Acanthomorphata</taxon>
        <taxon>Carangaria</taxon>
        <taxon>Pleuronectiformes</taxon>
        <taxon>Pleuronectoidei</taxon>
        <taxon>Scophthalmidae</taxon>
        <taxon>Scophthalmus</taxon>
    </lineage>
</organism>
<dbReference type="GO" id="GO:0004519">
    <property type="term" value="F:endonuclease activity"/>
    <property type="evidence" value="ECO:0007669"/>
    <property type="project" value="UniProtKB-KW"/>
</dbReference>
<dbReference type="InterPro" id="IPR020821">
    <property type="entry name" value="ENPP1-3/EXOG-like_nuc-like"/>
</dbReference>
<dbReference type="GO" id="GO:0003676">
    <property type="term" value="F:nucleic acid binding"/>
    <property type="evidence" value="ECO:0007669"/>
    <property type="project" value="InterPro"/>
</dbReference>
<keyword evidence="4" id="KW-0255">Endonuclease</keyword>
<dbReference type="Pfam" id="PF01223">
    <property type="entry name" value="Endonuclease_NS"/>
    <property type="match status" value="1"/>
</dbReference>
<dbReference type="PANTHER" id="PTHR21472">
    <property type="entry name" value="ENDONUCLEASE DOMAIN-CONTAINING 1 PROTEIN ENDOD1"/>
    <property type="match status" value="1"/>
</dbReference>
<evidence type="ECO:0000313" key="5">
    <source>
        <dbReference type="Proteomes" id="UP000246464"/>
    </source>
</evidence>
<dbReference type="SUPFAM" id="SSF54060">
    <property type="entry name" value="His-Me finger endonucleases"/>
    <property type="match status" value="1"/>
</dbReference>
<evidence type="ECO:0000259" key="3">
    <source>
        <dbReference type="SMART" id="SM00892"/>
    </source>
</evidence>
<dbReference type="Proteomes" id="UP000246464">
    <property type="component" value="Chromosome 2"/>
</dbReference>
<sequence>MLRLPPLAALVLLFSSIGPSVAEVVPLIAQCQQFFLQNNPPEIPGILVGGNILNQNRYKPICQTLANTVTFVTLYDITNKIPVFSAYKYNGISLVPRPKTPWKIEPQLENPNNNANMRKDNGAVYNNQAGTKDYNNQQGFDRGHLLPSCYGFSQEDKISTFTLTNIVPQVDTFNQGSWSNMENCVKCVLDEYCINNNGLREGYVVIGAQPGNNFLKNKMNIPSMLWSAFCCYSHSQGMWLASAHWGQNIPDENQKYLQTKTLAELRNELGQTIEHHIWPFYYNAWNFTYIWSLHYHTWHCQYHIWPFYNHTWDFIYIWPCYYHIYPS</sequence>
<keyword evidence="4" id="KW-0378">Hydrolase</keyword>
<dbReference type="SMART" id="SM00477">
    <property type="entry name" value="NUC"/>
    <property type="match status" value="1"/>
</dbReference>
<feature type="chain" id="PRO_5016155381" evidence="1">
    <location>
        <begin position="23"/>
        <end position="327"/>
    </location>
</feature>